<dbReference type="EMBL" id="BAABHK010000007">
    <property type="protein sequence ID" value="GAA4630005.1"/>
    <property type="molecule type" value="Genomic_DNA"/>
</dbReference>
<dbReference type="RefSeq" id="WP_345433760.1">
    <property type="nucleotide sequence ID" value="NZ_BAABHK010000007.1"/>
</dbReference>
<organism evidence="1 2">
    <name type="scientific">Actinoallomurus vinaceus</name>
    <dbReference type="NCBI Taxonomy" id="1080074"/>
    <lineage>
        <taxon>Bacteria</taxon>
        <taxon>Bacillati</taxon>
        <taxon>Actinomycetota</taxon>
        <taxon>Actinomycetes</taxon>
        <taxon>Streptosporangiales</taxon>
        <taxon>Thermomonosporaceae</taxon>
        <taxon>Actinoallomurus</taxon>
    </lineage>
</organism>
<keyword evidence="2" id="KW-1185">Reference proteome</keyword>
<comment type="caution">
    <text evidence="1">The sequence shown here is derived from an EMBL/GenBank/DDBJ whole genome shotgun (WGS) entry which is preliminary data.</text>
</comment>
<sequence>MKVGQARAAAARWVAEHAHVEAGFRGAYFSGSTVGLPDDAELPPSSDVDIVVVIARDDPPAKLGKFRYEGALLEVSHLSWAQLSSPDDVLASYHLAGGFRADTIIDDPTGRLRALHAYVADRFAAEPWVRRRCQDARHRIEHRLAAIDTSAPFHEQVNAWLFSTGVTTHVLLVAALRNPTIRLRYLAARRVLAHYGELGVYPELLELLGCRDLPADRVRHHLSELATTFDATARVAKTPFPFSSDIAPDARPIVIDGSRDLIDSGDHREAVFWIIATFARCHTILAADAPELHRELAPAFRAAVADLGITSAGDLAHRTAQVIRYLPALWQTTEAILAANPDITA</sequence>
<evidence type="ECO:0008006" key="3">
    <source>
        <dbReference type="Google" id="ProtNLM"/>
    </source>
</evidence>
<evidence type="ECO:0000313" key="2">
    <source>
        <dbReference type="Proteomes" id="UP001501442"/>
    </source>
</evidence>
<dbReference type="Proteomes" id="UP001501442">
    <property type="component" value="Unassembled WGS sequence"/>
</dbReference>
<proteinExistence type="predicted"/>
<reference evidence="2" key="1">
    <citation type="journal article" date="2019" name="Int. J. Syst. Evol. Microbiol.">
        <title>The Global Catalogue of Microorganisms (GCM) 10K type strain sequencing project: providing services to taxonomists for standard genome sequencing and annotation.</title>
        <authorList>
            <consortium name="The Broad Institute Genomics Platform"/>
            <consortium name="The Broad Institute Genome Sequencing Center for Infectious Disease"/>
            <person name="Wu L."/>
            <person name="Ma J."/>
        </authorList>
    </citation>
    <scope>NUCLEOTIDE SEQUENCE [LARGE SCALE GENOMIC DNA]</scope>
    <source>
        <strain evidence="2">JCM 17939</strain>
    </source>
</reference>
<evidence type="ECO:0000313" key="1">
    <source>
        <dbReference type="EMBL" id="GAA4630005.1"/>
    </source>
</evidence>
<protein>
    <recommendedName>
        <fullName evidence="3">Polymerase nucleotidyl transferase domain-containing protein</fullName>
    </recommendedName>
</protein>
<gene>
    <name evidence="1" type="ORF">GCM10023196_053650</name>
</gene>
<accession>A0ABP8UEI5</accession>
<name>A0ABP8UEI5_9ACTN</name>